<dbReference type="EMBL" id="MIGC01007981">
    <property type="protein sequence ID" value="PHJ15498.1"/>
    <property type="molecule type" value="Genomic_DNA"/>
</dbReference>
<protein>
    <submittedName>
        <fullName evidence="3">Uncharacterized protein</fullName>
    </submittedName>
</protein>
<dbReference type="Proteomes" id="UP000221165">
    <property type="component" value="Unassembled WGS sequence"/>
</dbReference>
<reference evidence="3 4" key="1">
    <citation type="journal article" date="2017" name="Int. J. Parasitol.">
        <title>The genome of the protozoan parasite Cystoisospora suis and a reverse vaccinology approach to identify vaccine candidates.</title>
        <authorList>
            <person name="Palmieri N."/>
            <person name="Shrestha A."/>
            <person name="Ruttkowski B."/>
            <person name="Beck T."/>
            <person name="Vogl C."/>
            <person name="Tomley F."/>
            <person name="Blake D.P."/>
            <person name="Joachim A."/>
        </authorList>
    </citation>
    <scope>NUCLEOTIDE SEQUENCE [LARGE SCALE GENOMIC DNA]</scope>
    <source>
        <strain evidence="3 4">Wien I</strain>
    </source>
</reference>
<accession>A0A2C6KFP4</accession>
<feature type="non-terminal residue" evidence="3">
    <location>
        <position position="1"/>
    </location>
</feature>
<feature type="compositionally biased region" description="Polar residues" evidence="1">
    <location>
        <begin position="55"/>
        <end position="65"/>
    </location>
</feature>
<proteinExistence type="predicted"/>
<evidence type="ECO:0000313" key="3">
    <source>
        <dbReference type="EMBL" id="PHJ15498.1"/>
    </source>
</evidence>
<keyword evidence="4" id="KW-1185">Reference proteome</keyword>
<evidence type="ECO:0000313" key="4">
    <source>
        <dbReference type="Proteomes" id="UP000221165"/>
    </source>
</evidence>
<organism evidence="3 4">
    <name type="scientific">Cystoisospora suis</name>
    <dbReference type="NCBI Taxonomy" id="483139"/>
    <lineage>
        <taxon>Eukaryota</taxon>
        <taxon>Sar</taxon>
        <taxon>Alveolata</taxon>
        <taxon>Apicomplexa</taxon>
        <taxon>Conoidasida</taxon>
        <taxon>Coccidia</taxon>
        <taxon>Eucoccidiorida</taxon>
        <taxon>Eimeriorina</taxon>
        <taxon>Sarcocystidae</taxon>
        <taxon>Cystoisospora</taxon>
    </lineage>
</organism>
<keyword evidence="2" id="KW-0732">Signal</keyword>
<feature type="chain" id="PRO_5012677178" evidence="2">
    <location>
        <begin position="22"/>
        <end position="65"/>
    </location>
</feature>
<dbReference type="AlphaFoldDB" id="A0A2C6KFP4"/>
<dbReference type="RefSeq" id="XP_067917231.1">
    <property type="nucleotide sequence ID" value="XM_068070791.1"/>
</dbReference>
<sequence length="65" mass="7692">LFFSFLLSLLLSLCLLSLAVSSISRTECREYFEWMIMILVEPPTREKRRRRRKNISLSSADKLQV</sequence>
<dbReference type="GeneID" id="94434002"/>
<feature type="signal peptide" evidence="2">
    <location>
        <begin position="1"/>
        <end position="21"/>
    </location>
</feature>
<comment type="caution">
    <text evidence="3">The sequence shown here is derived from an EMBL/GenBank/DDBJ whole genome shotgun (WGS) entry which is preliminary data.</text>
</comment>
<evidence type="ECO:0000256" key="2">
    <source>
        <dbReference type="SAM" id="SignalP"/>
    </source>
</evidence>
<evidence type="ECO:0000256" key="1">
    <source>
        <dbReference type="SAM" id="MobiDB-lite"/>
    </source>
</evidence>
<dbReference type="VEuPathDB" id="ToxoDB:CSUI_010689"/>
<name>A0A2C6KFP4_9APIC</name>
<feature type="region of interest" description="Disordered" evidence="1">
    <location>
        <begin position="44"/>
        <end position="65"/>
    </location>
</feature>
<gene>
    <name evidence="3" type="ORF">CSUI_010689</name>
</gene>